<dbReference type="GO" id="GO:0006826">
    <property type="term" value="P:iron ion transport"/>
    <property type="evidence" value="ECO:0007669"/>
    <property type="project" value="InterPro"/>
</dbReference>
<dbReference type="Gene3D" id="2.60.40.10">
    <property type="entry name" value="Immunoglobulins"/>
    <property type="match status" value="1"/>
</dbReference>
<dbReference type="InterPro" id="IPR014756">
    <property type="entry name" value="Ig_E-set"/>
</dbReference>
<evidence type="ECO:0000256" key="3">
    <source>
        <dbReference type="ARBA" id="ARBA00022801"/>
    </source>
</evidence>
<evidence type="ECO:0000256" key="1">
    <source>
        <dbReference type="ARBA" id="ARBA00004496"/>
    </source>
</evidence>
<keyword evidence="8" id="KW-1185">Reference proteome</keyword>
<organism evidence="7 8">
    <name type="scientific">Stutzerimonas kirkiae</name>
    <dbReference type="NCBI Taxonomy" id="2211392"/>
    <lineage>
        <taxon>Bacteria</taxon>
        <taxon>Pseudomonadati</taxon>
        <taxon>Pseudomonadota</taxon>
        <taxon>Gammaproteobacteria</taxon>
        <taxon>Pseudomonadales</taxon>
        <taxon>Pseudomonadaceae</taxon>
        <taxon>Stutzerimonas</taxon>
    </lineage>
</organism>
<comment type="subcellular location">
    <subcellularLocation>
        <location evidence="1">Cytoplasm</location>
    </subcellularLocation>
</comment>
<keyword evidence="2" id="KW-0963">Cytoplasm</keyword>
<comment type="similarity">
    <text evidence="4">Belongs to the Fes family.</text>
</comment>
<dbReference type="AlphaFoldDB" id="A0A4Q9R5B2"/>
<dbReference type="Pfam" id="PF00756">
    <property type="entry name" value="Esterase"/>
    <property type="match status" value="1"/>
</dbReference>
<gene>
    <name evidence="7" type="ORF">DNJ96_12275</name>
</gene>
<evidence type="ECO:0000256" key="2">
    <source>
        <dbReference type="ARBA" id="ARBA00022490"/>
    </source>
</evidence>
<feature type="signal peptide" evidence="5">
    <location>
        <begin position="1"/>
        <end position="25"/>
    </location>
</feature>
<dbReference type="PANTHER" id="PTHR48098:SF3">
    <property type="entry name" value="IRON(III) ENTEROBACTIN ESTERASE"/>
    <property type="match status" value="1"/>
</dbReference>
<sequence length="547" mass="58216">MSGGGRAAAWLSLLMLLPPAGVAMGAGDMTLRVGQPFERKVDAPLTLALPVAAGDYVVGRVEAAGAALDVDILGEDGAHHRRIADQQGGVIGFRFVAEAAGIRLRLAPAGAVALSVVIEEVVPVAEQRPPAAEYLSPRIAGLAAELAAGRGSEAFWREVAERGTPLIETRRMPGPFYPGAPARMREQTLMTFLWRGAQRNVRLVGGPSSDHAWLERLGASDVWFVTFPVPPATRLAYQLAPDIPDIPGDARVRRGAISATLQMDPFNRQPWPRQAPDRFNQQATVELAGAPTQPGTPAMPAADPLLCSFVFASETLGNSRRITVAHPRDLDPSDPNLVLAIIFDGERALHQIDVPGMLDTLTASGRLPPVVAVLVPSIDSGTRSRELPGNAAFADALADELLPRVAALTGIRPEAERTVLAGASYGGLAAATAALRRPDRFGNVLSMSGSFWWAPEGRDTDGTPFVGQSLAEAGKKPLRFFLSAGTFESGHGDVAGILESSRQVRDISRLKGYETHWREYAGGHDWLVWRGALADGLIALFGAVHEE</sequence>
<proteinExistence type="inferred from homology"/>
<keyword evidence="3" id="KW-0378">Hydrolase</keyword>
<dbReference type="GO" id="GO:0008849">
    <property type="term" value="F:enterochelin esterase activity"/>
    <property type="evidence" value="ECO:0007669"/>
    <property type="project" value="InterPro"/>
</dbReference>
<dbReference type="EMBL" id="QJUP01000016">
    <property type="protein sequence ID" value="TBU95523.1"/>
    <property type="molecule type" value="Genomic_DNA"/>
</dbReference>
<dbReference type="InterPro" id="IPR000801">
    <property type="entry name" value="Esterase-like"/>
</dbReference>
<reference evidence="7 8" key="1">
    <citation type="submission" date="2018-06" db="EMBL/GenBank/DDBJ databases">
        <title>Three novel Pseudomonas species isolated from symptomatic oak.</title>
        <authorList>
            <person name="Bueno-Gonzalez V."/>
            <person name="Brady C."/>
        </authorList>
    </citation>
    <scope>NUCLEOTIDE SEQUENCE [LARGE SCALE GENOMIC DNA]</scope>
    <source>
        <strain evidence="7 8">P17C</strain>
    </source>
</reference>
<evidence type="ECO:0000256" key="4">
    <source>
        <dbReference type="ARBA" id="ARBA00024201"/>
    </source>
</evidence>
<accession>A0A4Q9R5B2</accession>
<dbReference type="Pfam" id="PF11806">
    <property type="entry name" value="Enterochelin_N"/>
    <property type="match status" value="1"/>
</dbReference>
<dbReference type="PANTHER" id="PTHR48098">
    <property type="entry name" value="ENTEROCHELIN ESTERASE-RELATED"/>
    <property type="match status" value="1"/>
</dbReference>
<dbReference type="InterPro" id="IPR013783">
    <property type="entry name" value="Ig-like_fold"/>
</dbReference>
<evidence type="ECO:0000259" key="6">
    <source>
        <dbReference type="Pfam" id="PF11806"/>
    </source>
</evidence>
<dbReference type="Proteomes" id="UP000292639">
    <property type="component" value="Unassembled WGS sequence"/>
</dbReference>
<evidence type="ECO:0000313" key="8">
    <source>
        <dbReference type="Proteomes" id="UP000292639"/>
    </source>
</evidence>
<evidence type="ECO:0000256" key="5">
    <source>
        <dbReference type="SAM" id="SignalP"/>
    </source>
</evidence>
<keyword evidence="5" id="KW-0732">Signal</keyword>
<evidence type="ECO:0000313" key="7">
    <source>
        <dbReference type="EMBL" id="TBU95523.1"/>
    </source>
</evidence>
<dbReference type="InterPro" id="IPR029058">
    <property type="entry name" value="AB_hydrolase_fold"/>
</dbReference>
<feature type="domain" description="Enterochelin esterase N-terminal" evidence="6">
    <location>
        <begin position="190"/>
        <end position="294"/>
    </location>
</feature>
<dbReference type="InterPro" id="IPR021764">
    <property type="entry name" value="Enterochelin_esterase_N"/>
</dbReference>
<protein>
    <submittedName>
        <fullName evidence="7">Enterochelin esterase</fullName>
    </submittedName>
</protein>
<feature type="chain" id="PRO_5020312554" evidence="5">
    <location>
        <begin position="26"/>
        <end position="547"/>
    </location>
</feature>
<dbReference type="SUPFAM" id="SSF53474">
    <property type="entry name" value="alpha/beta-Hydrolases"/>
    <property type="match status" value="1"/>
</dbReference>
<dbReference type="SUPFAM" id="SSF81296">
    <property type="entry name" value="E set domains"/>
    <property type="match status" value="1"/>
</dbReference>
<dbReference type="Gene3D" id="3.40.50.1820">
    <property type="entry name" value="alpha/beta hydrolase"/>
    <property type="match status" value="1"/>
</dbReference>
<comment type="caution">
    <text evidence="7">The sequence shown here is derived from an EMBL/GenBank/DDBJ whole genome shotgun (WGS) entry which is preliminary data.</text>
</comment>
<dbReference type="GO" id="GO:0005737">
    <property type="term" value="C:cytoplasm"/>
    <property type="evidence" value="ECO:0007669"/>
    <property type="project" value="UniProtKB-SubCell"/>
</dbReference>
<dbReference type="InterPro" id="IPR050583">
    <property type="entry name" value="Mycobacterial_A85_antigen"/>
</dbReference>
<dbReference type="NCBIfam" id="NF007758">
    <property type="entry name" value="PRK10439.1"/>
    <property type="match status" value="1"/>
</dbReference>
<dbReference type="GO" id="GO:0005506">
    <property type="term" value="F:iron ion binding"/>
    <property type="evidence" value="ECO:0007669"/>
    <property type="project" value="InterPro"/>
</dbReference>
<name>A0A4Q9R5B2_9GAMM</name>